<evidence type="ECO:0000256" key="1">
    <source>
        <dbReference type="ARBA" id="ARBA00005254"/>
    </source>
</evidence>
<dbReference type="EMBL" id="JAUSRO010000010">
    <property type="protein sequence ID" value="MDP9900965.1"/>
    <property type="molecule type" value="Genomic_DNA"/>
</dbReference>
<gene>
    <name evidence="2" type="ORF">J2W36_003231</name>
</gene>
<dbReference type="InterPro" id="IPR014748">
    <property type="entry name" value="Enoyl-CoA_hydra_C"/>
</dbReference>
<dbReference type="PANTHER" id="PTHR43459:SF1">
    <property type="entry name" value="EG:BACN32G11.4 PROTEIN"/>
    <property type="match status" value="1"/>
</dbReference>
<evidence type="ECO:0000313" key="2">
    <source>
        <dbReference type="EMBL" id="MDP9900965.1"/>
    </source>
</evidence>
<sequence length="279" mass="28882">MTPDKPLPATPPELLISDGPVRLELHADGVAHVRLDRPDASNGLNMELLKALHEVLMQVHGDGRVRAVLLTGEGKNFCAGGDVHTFLSKGAALPDYIRMATSYLQLVVALLMRLNAPVVCAVQGFAAGGGGMGLVCSSDVVVAGASSKFLAGATRVAMVPDAGVSVTLTHLVGFRKAMDILLFNPVIDAAEALRIGLVSRVVPDAELPAQALALAQQLAAGAPAALAATKRLLWNGLGLGAEAAMPEENRTQAQLAGMTDALEGLAAVIEKRAPRFTGH</sequence>
<dbReference type="RefSeq" id="WP_307690757.1">
    <property type="nucleotide sequence ID" value="NZ_JAUSRO010000010.1"/>
</dbReference>
<evidence type="ECO:0000313" key="3">
    <source>
        <dbReference type="Proteomes" id="UP001226867"/>
    </source>
</evidence>
<keyword evidence="2" id="KW-0413">Isomerase</keyword>
<comment type="caution">
    <text evidence="2">The sequence shown here is derived from an EMBL/GenBank/DDBJ whole genome shotgun (WGS) entry which is preliminary data.</text>
</comment>
<proteinExistence type="inferred from homology"/>
<protein>
    <submittedName>
        <fullName evidence="2">2-(1,2-epoxy-1,2-dihydrophenyl)acetyl-CoA isomerase</fullName>
        <ecNumber evidence="2">5.3.3.18</ecNumber>
    </submittedName>
</protein>
<dbReference type="Pfam" id="PF00378">
    <property type="entry name" value="ECH_1"/>
    <property type="match status" value="1"/>
</dbReference>
<dbReference type="InterPro" id="IPR029045">
    <property type="entry name" value="ClpP/crotonase-like_dom_sf"/>
</dbReference>
<reference evidence="2 3" key="1">
    <citation type="submission" date="2023-07" db="EMBL/GenBank/DDBJ databases">
        <title>Sorghum-associated microbial communities from plants grown in Nebraska, USA.</title>
        <authorList>
            <person name="Schachtman D."/>
        </authorList>
    </citation>
    <scope>NUCLEOTIDE SEQUENCE [LARGE SCALE GENOMIC DNA]</scope>
    <source>
        <strain evidence="2 3">DS1607</strain>
    </source>
</reference>
<dbReference type="EC" id="5.3.3.18" evidence="2"/>
<keyword evidence="3" id="KW-1185">Reference proteome</keyword>
<comment type="similarity">
    <text evidence="1">Belongs to the enoyl-CoA hydratase/isomerase family.</text>
</comment>
<dbReference type="GO" id="GO:0016853">
    <property type="term" value="F:isomerase activity"/>
    <property type="evidence" value="ECO:0007669"/>
    <property type="project" value="UniProtKB-KW"/>
</dbReference>
<dbReference type="PANTHER" id="PTHR43459">
    <property type="entry name" value="ENOYL-COA HYDRATASE"/>
    <property type="match status" value="1"/>
</dbReference>
<dbReference type="CDD" id="cd06558">
    <property type="entry name" value="crotonase-like"/>
    <property type="match status" value="1"/>
</dbReference>
<dbReference type="InterPro" id="IPR001753">
    <property type="entry name" value="Enoyl-CoA_hydra/iso"/>
</dbReference>
<dbReference type="Gene3D" id="3.90.226.10">
    <property type="entry name" value="2-enoyl-CoA Hydratase, Chain A, domain 1"/>
    <property type="match status" value="1"/>
</dbReference>
<name>A0ABT9S9S6_9BURK</name>
<dbReference type="Proteomes" id="UP001226867">
    <property type="component" value="Unassembled WGS sequence"/>
</dbReference>
<accession>A0ABT9S9S6</accession>
<dbReference type="SUPFAM" id="SSF52096">
    <property type="entry name" value="ClpP/crotonase"/>
    <property type="match status" value="1"/>
</dbReference>
<dbReference type="Gene3D" id="1.10.12.10">
    <property type="entry name" value="Lyase 2-enoyl-coa Hydratase, Chain A, domain 2"/>
    <property type="match status" value="1"/>
</dbReference>
<organism evidence="2 3">
    <name type="scientific">Variovorax ginsengisoli</name>
    <dbReference type="NCBI Taxonomy" id="363844"/>
    <lineage>
        <taxon>Bacteria</taxon>
        <taxon>Pseudomonadati</taxon>
        <taxon>Pseudomonadota</taxon>
        <taxon>Betaproteobacteria</taxon>
        <taxon>Burkholderiales</taxon>
        <taxon>Comamonadaceae</taxon>
        <taxon>Variovorax</taxon>
    </lineage>
</organism>